<comment type="caution">
    <text evidence="1">The sequence shown here is derived from an EMBL/GenBank/DDBJ whole genome shotgun (WGS) entry which is preliminary data.</text>
</comment>
<reference evidence="1" key="1">
    <citation type="submission" date="2022-04" db="EMBL/GenBank/DDBJ databases">
        <title>A functionally conserved STORR gene fusion in Papaver species that diverged 16.8 million years ago.</title>
        <authorList>
            <person name="Catania T."/>
        </authorList>
    </citation>
    <scope>NUCLEOTIDE SEQUENCE</scope>
    <source>
        <strain evidence="1">S-188037</strain>
    </source>
</reference>
<protein>
    <submittedName>
        <fullName evidence="1">Uncharacterized protein</fullName>
    </submittedName>
</protein>
<dbReference type="InterPro" id="IPR008978">
    <property type="entry name" value="HSP20-like_chaperone"/>
</dbReference>
<evidence type="ECO:0000313" key="2">
    <source>
        <dbReference type="Proteomes" id="UP001202328"/>
    </source>
</evidence>
<gene>
    <name evidence="1" type="ORF">MKW98_019869</name>
</gene>
<dbReference type="Proteomes" id="UP001202328">
    <property type="component" value="Unassembled WGS sequence"/>
</dbReference>
<organism evidence="1 2">
    <name type="scientific">Papaver atlanticum</name>
    <dbReference type="NCBI Taxonomy" id="357466"/>
    <lineage>
        <taxon>Eukaryota</taxon>
        <taxon>Viridiplantae</taxon>
        <taxon>Streptophyta</taxon>
        <taxon>Embryophyta</taxon>
        <taxon>Tracheophyta</taxon>
        <taxon>Spermatophyta</taxon>
        <taxon>Magnoliopsida</taxon>
        <taxon>Ranunculales</taxon>
        <taxon>Papaveraceae</taxon>
        <taxon>Papaveroideae</taxon>
        <taxon>Papaver</taxon>
    </lineage>
</organism>
<name>A0AAD4S158_9MAGN</name>
<evidence type="ECO:0000313" key="1">
    <source>
        <dbReference type="EMBL" id="KAI3851870.1"/>
    </source>
</evidence>
<feature type="non-terminal residue" evidence="1">
    <location>
        <position position="62"/>
    </location>
</feature>
<proteinExistence type="predicted"/>
<accession>A0AAD4S158</accession>
<sequence>LLDAIDTESDYDSEEVEEEENLMKRWTIRELEQGVELKINIPSLGKEDVNVTLEETTLLIKA</sequence>
<dbReference type="AlphaFoldDB" id="A0AAD4S158"/>
<dbReference type="SUPFAM" id="SSF49764">
    <property type="entry name" value="HSP20-like chaperones"/>
    <property type="match status" value="1"/>
</dbReference>
<dbReference type="EMBL" id="JAJJMB010015809">
    <property type="protein sequence ID" value="KAI3851870.1"/>
    <property type="molecule type" value="Genomic_DNA"/>
</dbReference>
<feature type="non-terminal residue" evidence="1">
    <location>
        <position position="1"/>
    </location>
</feature>
<keyword evidence="2" id="KW-1185">Reference proteome</keyword>
<dbReference type="CDD" id="cd00298">
    <property type="entry name" value="ACD_sHsps_p23-like"/>
    <property type="match status" value="1"/>
</dbReference>